<organism evidence="3 4">
    <name type="scientific">Pythium insidiosum</name>
    <name type="common">Pythiosis disease agent</name>
    <dbReference type="NCBI Taxonomy" id="114742"/>
    <lineage>
        <taxon>Eukaryota</taxon>
        <taxon>Sar</taxon>
        <taxon>Stramenopiles</taxon>
        <taxon>Oomycota</taxon>
        <taxon>Peronosporomycetes</taxon>
        <taxon>Pythiales</taxon>
        <taxon>Pythiaceae</taxon>
        <taxon>Pythium</taxon>
    </lineage>
</organism>
<sequence length="299" mass="32286">MAKYLLTGLQLATLGLAALSENVHQPPTGGSVFDPYLHNAAAVQASYQRSAPPIAKPLPITRTFRYASDFRLDQPFAVELERGETVLLPLQPIRDQLFATGGLDVSVANVAIGLELNVCQGDLLTYVVMNDESHRRFSDADEQCITVSMTSDADQLALNLCPFVHPNTPIAMHLDPTTIKGFALRASAIDTERTNAIAILRSTKATGGFKRSFVAEGADAAPQISISMSLEATELAFETPITRDLTSNGTDSICSDCATLTQLALFFLGYTSYFSLLSSSIMITLGITTSFLFRSVLEH</sequence>
<feature type="transmembrane region" description="Helical" evidence="1">
    <location>
        <begin position="263"/>
        <end position="293"/>
    </location>
</feature>
<evidence type="ECO:0000313" key="4">
    <source>
        <dbReference type="Proteomes" id="UP001209570"/>
    </source>
</evidence>
<reference evidence="3" key="1">
    <citation type="submission" date="2021-12" db="EMBL/GenBank/DDBJ databases">
        <title>Prjna785345.</title>
        <authorList>
            <person name="Rujirawat T."/>
            <person name="Krajaejun T."/>
        </authorList>
    </citation>
    <scope>NUCLEOTIDE SEQUENCE</scope>
    <source>
        <strain evidence="3">Pi057C3</strain>
    </source>
</reference>
<comment type="caution">
    <text evidence="3">The sequence shown here is derived from an EMBL/GenBank/DDBJ whole genome shotgun (WGS) entry which is preliminary data.</text>
</comment>
<dbReference type="EMBL" id="JAKCXM010000055">
    <property type="protein sequence ID" value="KAJ0404837.1"/>
    <property type="molecule type" value="Genomic_DNA"/>
</dbReference>
<proteinExistence type="predicted"/>
<dbReference type="AlphaFoldDB" id="A0AAD5QAU8"/>
<evidence type="ECO:0000256" key="1">
    <source>
        <dbReference type="SAM" id="Phobius"/>
    </source>
</evidence>
<dbReference type="Proteomes" id="UP001209570">
    <property type="component" value="Unassembled WGS sequence"/>
</dbReference>
<gene>
    <name evidence="3" type="ORF">P43SY_007919</name>
</gene>
<evidence type="ECO:0000256" key="2">
    <source>
        <dbReference type="SAM" id="SignalP"/>
    </source>
</evidence>
<keyword evidence="4" id="KW-1185">Reference proteome</keyword>
<feature type="signal peptide" evidence="2">
    <location>
        <begin position="1"/>
        <end position="17"/>
    </location>
</feature>
<name>A0AAD5QAU8_PYTIN</name>
<accession>A0AAD5QAU8</accession>
<protein>
    <submittedName>
        <fullName evidence="3">Uncharacterized protein</fullName>
    </submittedName>
</protein>
<keyword evidence="1" id="KW-0812">Transmembrane</keyword>
<keyword evidence="1" id="KW-1133">Transmembrane helix</keyword>
<keyword evidence="2" id="KW-0732">Signal</keyword>
<keyword evidence="1" id="KW-0472">Membrane</keyword>
<evidence type="ECO:0000313" key="3">
    <source>
        <dbReference type="EMBL" id="KAJ0404837.1"/>
    </source>
</evidence>
<feature type="chain" id="PRO_5041940866" evidence="2">
    <location>
        <begin position="18"/>
        <end position="299"/>
    </location>
</feature>